<feature type="compositionally biased region" description="Polar residues" evidence="1">
    <location>
        <begin position="267"/>
        <end position="282"/>
    </location>
</feature>
<feature type="region of interest" description="Disordered" evidence="1">
    <location>
        <begin position="157"/>
        <end position="215"/>
    </location>
</feature>
<reference evidence="2" key="1">
    <citation type="submission" date="2019-03" db="EMBL/GenBank/DDBJ databases">
        <authorList>
            <person name="Mank J."/>
            <person name="Almeida P."/>
        </authorList>
    </citation>
    <scope>NUCLEOTIDE SEQUENCE</scope>
    <source>
        <strain evidence="2">78183</strain>
    </source>
</reference>
<evidence type="ECO:0000256" key="1">
    <source>
        <dbReference type="SAM" id="MobiDB-lite"/>
    </source>
</evidence>
<dbReference type="EMBL" id="CAADRP010001671">
    <property type="protein sequence ID" value="VFU47531.1"/>
    <property type="molecule type" value="Genomic_DNA"/>
</dbReference>
<evidence type="ECO:0000313" key="2">
    <source>
        <dbReference type="EMBL" id="VFU47531.1"/>
    </source>
</evidence>
<feature type="compositionally biased region" description="Basic and acidic residues" evidence="1">
    <location>
        <begin position="175"/>
        <end position="187"/>
    </location>
</feature>
<protein>
    <submittedName>
        <fullName evidence="2">Uncharacterized protein</fullName>
    </submittedName>
</protein>
<gene>
    <name evidence="2" type="ORF">SVIM_LOCUS305284</name>
</gene>
<name>A0A6N2M1U7_SALVM</name>
<accession>A0A6N2M1U7</accession>
<organism evidence="2">
    <name type="scientific">Salix viminalis</name>
    <name type="common">Common osier</name>
    <name type="synonym">Basket willow</name>
    <dbReference type="NCBI Taxonomy" id="40686"/>
    <lineage>
        <taxon>Eukaryota</taxon>
        <taxon>Viridiplantae</taxon>
        <taxon>Streptophyta</taxon>
        <taxon>Embryophyta</taxon>
        <taxon>Tracheophyta</taxon>
        <taxon>Spermatophyta</taxon>
        <taxon>Magnoliopsida</taxon>
        <taxon>eudicotyledons</taxon>
        <taxon>Gunneridae</taxon>
        <taxon>Pentapetalae</taxon>
        <taxon>rosids</taxon>
        <taxon>fabids</taxon>
        <taxon>Malpighiales</taxon>
        <taxon>Salicaceae</taxon>
        <taxon>Saliceae</taxon>
        <taxon>Salix</taxon>
    </lineage>
</organism>
<feature type="region of interest" description="Disordered" evidence="1">
    <location>
        <begin position="256"/>
        <end position="290"/>
    </location>
</feature>
<feature type="compositionally biased region" description="Basic residues" evidence="1">
    <location>
        <begin position="189"/>
        <end position="201"/>
    </location>
</feature>
<proteinExistence type="predicted"/>
<sequence length="644" mass="70715">MSPVRRTIADTVTTAHLRPNIAALTRGIIKDDYSCRGKRIHLPSDISFSLYIQNNGSSAEKSGVTAIIKSNPGADREKRRAMGWSSHGGRRLSGLVFSLRYKNVCVCDVGLDGSGNIEWQRLLGEAAEAAISAATEKARASKQSPKLTRPEPSFSVEICEENGGEPPPSSNVVKIGDKRHGGRDCGGPRRPHCSVHRKKRPPQQGLYSQRHQRPPCPALGPHCYPVLRCAGSPRHEQLSIAHQEARASIDELAELPPWDPATAGFTPKTSKTATGSTQQQSISDEKEHGLSVENVATSKTAAVAEVHNMQQQMAENLNSSSGFLPPSLDSDVIADTIKTFFPMGACTETSSPTIRFQNNPPDLMSRTSSQSQDLRLSLLSFQEPTLLRHQAHHHGHQAQQHPPEITRFQGNPVAWNAEDVGGGGRAGLIFNASLPPTQTMPSLPLVQPLFGQNQFFSQRGTLQSSNTPSFRAWTDPAINLDHLQQQQSAISGIGFTASDAGFSGFRVPARVEGEEEECNKPSSDSRRLVHCLRQSTMGLRRCFQDWLEGWDSGRLEMNQSQIPWEKREIRMEFQSLVDISVTSSNLTTLILYDENSSTRVSGGDTATHDMNVLNRALENYDLPENTDFSGVWYGRSCWDVVVLA</sequence>
<dbReference type="AlphaFoldDB" id="A0A6N2M1U7"/>